<evidence type="ECO:0000256" key="3">
    <source>
        <dbReference type="ARBA" id="ARBA00023163"/>
    </source>
</evidence>
<dbReference type="PROSITE" id="PS01124">
    <property type="entry name" value="HTH_ARAC_FAMILY_2"/>
    <property type="match status" value="1"/>
</dbReference>
<feature type="domain" description="HTH araC/xylS-type" evidence="5">
    <location>
        <begin position="662"/>
        <end position="760"/>
    </location>
</feature>
<dbReference type="PANTHER" id="PTHR43280:SF10">
    <property type="entry name" value="REGULATORY PROTEIN POCR"/>
    <property type="match status" value="1"/>
</dbReference>
<dbReference type="Gene3D" id="3.30.450.20">
    <property type="entry name" value="PAS domain"/>
    <property type="match status" value="1"/>
</dbReference>
<feature type="transmembrane region" description="Helical" evidence="4">
    <location>
        <begin position="309"/>
        <end position="329"/>
    </location>
</feature>
<dbReference type="RefSeq" id="WP_090717254.1">
    <property type="nucleotide sequence ID" value="NZ_CBCSKY010000036.1"/>
</dbReference>
<proteinExistence type="predicted"/>
<dbReference type="STRING" id="1174501.SAMN05216192_13311"/>
<dbReference type="SMART" id="SM00342">
    <property type="entry name" value="HTH_ARAC"/>
    <property type="match status" value="1"/>
</dbReference>
<evidence type="ECO:0000256" key="2">
    <source>
        <dbReference type="ARBA" id="ARBA00023125"/>
    </source>
</evidence>
<dbReference type="OrthoDB" id="2659895at2"/>
<evidence type="ECO:0000259" key="5">
    <source>
        <dbReference type="PROSITE" id="PS01124"/>
    </source>
</evidence>
<keyword evidence="7" id="KW-1185">Reference proteome</keyword>
<name>A0A1G8ZJ76_9BACL</name>
<keyword evidence="4" id="KW-0472">Membrane</keyword>
<dbReference type="InterPro" id="IPR009057">
    <property type="entry name" value="Homeodomain-like_sf"/>
</dbReference>
<keyword evidence="4" id="KW-0812">Transmembrane</keyword>
<sequence>MKKWNSAFTGLAISYLSVVLVIVLLLCSVFSVYFSGHYKEELRRSNRLVLENTARTIDTSVLQRVQQIYLELSLDRTSALRLFSDPTFQHNLSKVSGLQNLLKTEVAGNSDLIQAVHLYAPQQQVMLSSLYGLRYQADQGDSAAAFMDWIRGMRNNSGSSLWTPAREVPEDIYSSVPGGKHNTLITYAHSYPFQSSGAESDLIVAIDVKQSAVSAIIQNMMPSQYEGTFIVDPNGLMVIPDTSSDQVSSYSASISVPLESAAEAGSFDSKLGGTPYVISYQTLPAAGWKIVSAVPASFFYAPSNGMQQLIAGLCLLAILLGLFMSGILAKANYTPIKRLVGRIRDLYGHAPEPATNEYRLIHTAFTRLSEQVSSLEESLQASAPVLKHNAVLSLLHMSSGREEKAEALQCLGISRAYNHYCCLLVNTERAWSHMSSAHTQNMMSTIIGALEAVRLPECRIIAEELPDKRIAVIVCAGSASDSLLDQLSQLISREGRQLFQSEVQLAWGCWVQEAAGLHNSYSEAQLLMKYAYFLPEQSVLKGSSLLERESSLDEIPQALLVKFKDKLQSRQLDELAAIVAQLVSAMREELYPADYCHFILGNTVFVYSDYLKSVRYKPGDLYQQYIGMPDILSFQSWLTGSLTDFVNETDKRNSDRAVSAIEAAKQYISEHLAGDLSLDAVSSKVYISPKYLSRLFKEELGITYTDYVTARRMEHAKALLEKSSMTVEQIAGSVGYGTAAYFIKRFKEMYGCTPGNYLRTLNEG</sequence>
<dbReference type="GO" id="GO:0043565">
    <property type="term" value="F:sequence-specific DNA binding"/>
    <property type="evidence" value="ECO:0007669"/>
    <property type="project" value="InterPro"/>
</dbReference>
<dbReference type="Proteomes" id="UP000199050">
    <property type="component" value="Unassembled WGS sequence"/>
</dbReference>
<dbReference type="AlphaFoldDB" id="A0A1G8ZJ76"/>
<dbReference type="Gene3D" id="1.10.10.60">
    <property type="entry name" value="Homeodomain-like"/>
    <property type="match status" value="2"/>
</dbReference>
<evidence type="ECO:0000313" key="7">
    <source>
        <dbReference type="Proteomes" id="UP000199050"/>
    </source>
</evidence>
<protein>
    <submittedName>
        <fullName evidence="6">Cache domain-containing protein</fullName>
    </submittedName>
</protein>
<evidence type="ECO:0000256" key="1">
    <source>
        <dbReference type="ARBA" id="ARBA00023015"/>
    </source>
</evidence>
<gene>
    <name evidence="6" type="ORF">SAMN05216192_13311</name>
</gene>
<organism evidence="6 7">
    <name type="scientific">Paenibacillus typhae</name>
    <dbReference type="NCBI Taxonomy" id="1174501"/>
    <lineage>
        <taxon>Bacteria</taxon>
        <taxon>Bacillati</taxon>
        <taxon>Bacillota</taxon>
        <taxon>Bacilli</taxon>
        <taxon>Bacillales</taxon>
        <taxon>Paenibacillaceae</taxon>
        <taxon>Paenibacillus</taxon>
    </lineage>
</organism>
<feature type="transmembrane region" description="Helical" evidence="4">
    <location>
        <begin position="12"/>
        <end position="34"/>
    </location>
</feature>
<keyword evidence="2" id="KW-0238">DNA-binding</keyword>
<dbReference type="EMBL" id="FNDX01000033">
    <property type="protein sequence ID" value="SDK15097.1"/>
    <property type="molecule type" value="Genomic_DNA"/>
</dbReference>
<keyword evidence="1" id="KW-0805">Transcription regulation</keyword>
<accession>A0A1G8ZJ76</accession>
<evidence type="ECO:0000256" key="4">
    <source>
        <dbReference type="SAM" id="Phobius"/>
    </source>
</evidence>
<dbReference type="SUPFAM" id="SSF46689">
    <property type="entry name" value="Homeodomain-like"/>
    <property type="match status" value="2"/>
</dbReference>
<evidence type="ECO:0000313" key="6">
    <source>
        <dbReference type="EMBL" id="SDK15097.1"/>
    </source>
</evidence>
<dbReference type="PANTHER" id="PTHR43280">
    <property type="entry name" value="ARAC-FAMILY TRANSCRIPTIONAL REGULATOR"/>
    <property type="match status" value="1"/>
</dbReference>
<dbReference type="Pfam" id="PF12833">
    <property type="entry name" value="HTH_18"/>
    <property type="match status" value="1"/>
</dbReference>
<keyword evidence="3" id="KW-0804">Transcription</keyword>
<dbReference type="GO" id="GO:0003700">
    <property type="term" value="F:DNA-binding transcription factor activity"/>
    <property type="evidence" value="ECO:0007669"/>
    <property type="project" value="InterPro"/>
</dbReference>
<dbReference type="InterPro" id="IPR018060">
    <property type="entry name" value="HTH_AraC"/>
</dbReference>
<reference evidence="7" key="1">
    <citation type="submission" date="2016-10" db="EMBL/GenBank/DDBJ databases">
        <authorList>
            <person name="Varghese N."/>
            <person name="Submissions S."/>
        </authorList>
    </citation>
    <scope>NUCLEOTIDE SEQUENCE [LARGE SCALE GENOMIC DNA]</scope>
    <source>
        <strain evidence="7">CGMCC 1.11012</strain>
    </source>
</reference>
<keyword evidence="4" id="KW-1133">Transmembrane helix</keyword>